<sequence length="85" mass="8903">MKAGFILSFAGLAGAAGGTLWAILPMLPAAMEENVEKRAAVEASVHYAGCDEVRLLGKAPLYSGQPGYRIDMDGDGDGIACEPYR</sequence>
<keyword evidence="3" id="KW-1185">Reference proteome</keyword>
<evidence type="ECO:0000259" key="1">
    <source>
        <dbReference type="SMART" id="SM00894"/>
    </source>
</evidence>
<accession>A0ABQ1RZD9</accession>
<name>A0ABQ1RZD9_9SPHN</name>
<dbReference type="InterPro" id="IPR008613">
    <property type="entry name" value="Excalibur_Ca-bd_domain"/>
</dbReference>
<evidence type="ECO:0000313" key="2">
    <source>
        <dbReference type="EMBL" id="GGD85037.1"/>
    </source>
</evidence>
<comment type="caution">
    <text evidence="2">The sequence shown here is derived from an EMBL/GenBank/DDBJ whole genome shotgun (WGS) entry which is preliminary data.</text>
</comment>
<protein>
    <recommendedName>
        <fullName evidence="1">Excalibur calcium-binding domain-containing protein</fullName>
    </recommendedName>
</protein>
<gene>
    <name evidence="2" type="ORF">GCM10011515_00930</name>
</gene>
<dbReference type="SMART" id="SM00894">
    <property type="entry name" value="Excalibur"/>
    <property type="match status" value="1"/>
</dbReference>
<evidence type="ECO:0000313" key="3">
    <source>
        <dbReference type="Proteomes" id="UP000619041"/>
    </source>
</evidence>
<dbReference type="Proteomes" id="UP000619041">
    <property type="component" value="Unassembled WGS sequence"/>
</dbReference>
<proteinExistence type="predicted"/>
<feature type="domain" description="Excalibur calcium-binding" evidence="1">
    <location>
        <begin position="46"/>
        <end position="82"/>
    </location>
</feature>
<reference evidence="3" key="1">
    <citation type="journal article" date="2019" name="Int. J. Syst. Evol. Microbiol.">
        <title>The Global Catalogue of Microorganisms (GCM) 10K type strain sequencing project: providing services to taxonomists for standard genome sequencing and annotation.</title>
        <authorList>
            <consortium name="The Broad Institute Genomics Platform"/>
            <consortium name="The Broad Institute Genome Sequencing Center for Infectious Disease"/>
            <person name="Wu L."/>
            <person name="Ma J."/>
        </authorList>
    </citation>
    <scope>NUCLEOTIDE SEQUENCE [LARGE SCALE GENOMIC DNA]</scope>
    <source>
        <strain evidence="3">CGMCC 1.15959</strain>
    </source>
</reference>
<organism evidence="2 3">
    <name type="scientific">Tsuneonella deserti</name>
    <dbReference type="NCBI Taxonomy" id="2035528"/>
    <lineage>
        <taxon>Bacteria</taxon>
        <taxon>Pseudomonadati</taxon>
        <taxon>Pseudomonadota</taxon>
        <taxon>Alphaproteobacteria</taxon>
        <taxon>Sphingomonadales</taxon>
        <taxon>Erythrobacteraceae</taxon>
        <taxon>Tsuneonella</taxon>
    </lineage>
</organism>
<dbReference type="EMBL" id="BMKL01000001">
    <property type="protein sequence ID" value="GGD85037.1"/>
    <property type="molecule type" value="Genomic_DNA"/>
</dbReference>
<dbReference type="Pfam" id="PF05901">
    <property type="entry name" value="Excalibur"/>
    <property type="match status" value="1"/>
</dbReference>